<dbReference type="GO" id="GO:0004518">
    <property type="term" value="F:nuclease activity"/>
    <property type="evidence" value="ECO:0007669"/>
    <property type="project" value="UniProtKB-KW"/>
</dbReference>
<accession>A0A8S5MNJ9</accession>
<organism evidence="5">
    <name type="scientific">Myoviridae sp. ctJfU3</name>
    <dbReference type="NCBI Taxonomy" id="2826638"/>
    <lineage>
        <taxon>Viruses</taxon>
        <taxon>Duplodnaviria</taxon>
        <taxon>Heunggongvirae</taxon>
        <taxon>Uroviricota</taxon>
        <taxon>Caudoviricetes</taxon>
    </lineage>
</organism>
<dbReference type="InterPro" id="IPR014883">
    <property type="entry name" value="VRR_NUC"/>
</dbReference>
<comment type="cofactor">
    <cofactor evidence="1">
        <name>Mg(2+)</name>
        <dbReference type="ChEBI" id="CHEBI:18420"/>
    </cofactor>
</comment>
<feature type="domain" description="VRR-NUC" evidence="4">
    <location>
        <begin position="8"/>
        <end position="109"/>
    </location>
</feature>
<evidence type="ECO:0000256" key="1">
    <source>
        <dbReference type="ARBA" id="ARBA00001946"/>
    </source>
</evidence>
<dbReference type="GO" id="GO:0016788">
    <property type="term" value="F:hydrolase activity, acting on ester bonds"/>
    <property type="evidence" value="ECO:0007669"/>
    <property type="project" value="InterPro"/>
</dbReference>
<name>A0A8S5MNJ9_9CAUD</name>
<evidence type="ECO:0000256" key="2">
    <source>
        <dbReference type="ARBA" id="ARBA00022722"/>
    </source>
</evidence>
<dbReference type="SMART" id="SM00990">
    <property type="entry name" value="VRR_NUC"/>
    <property type="match status" value="1"/>
</dbReference>
<evidence type="ECO:0000313" key="5">
    <source>
        <dbReference type="EMBL" id="DAD83824.1"/>
    </source>
</evidence>
<protein>
    <submittedName>
        <fullName evidence="5">Nuclease</fullName>
    </submittedName>
</protein>
<dbReference type="Gene3D" id="3.40.1350.10">
    <property type="match status" value="1"/>
</dbReference>
<dbReference type="Pfam" id="PF08774">
    <property type="entry name" value="VRR_NUC"/>
    <property type="match status" value="1"/>
</dbReference>
<keyword evidence="2" id="KW-0540">Nuclease</keyword>
<reference evidence="5" key="1">
    <citation type="journal article" date="2021" name="Proc. Natl. Acad. Sci. U.S.A.">
        <title>A Catalog of Tens of Thousands of Viruses from Human Metagenomes Reveals Hidden Associations with Chronic Diseases.</title>
        <authorList>
            <person name="Tisza M.J."/>
            <person name="Buck C.B."/>
        </authorList>
    </citation>
    <scope>NUCLEOTIDE SEQUENCE</scope>
    <source>
        <strain evidence="5">CtJfU3</strain>
    </source>
</reference>
<dbReference type="InterPro" id="IPR011856">
    <property type="entry name" value="tRNA_endonuc-like_dom_sf"/>
</dbReference>
<evidence type="ECO:0000259" key="4">
    <source>
        <dbReference type="SMART" id="SM00990"/>
    </source>
</evidence>
<evidence type="ECO:0000256" key="3">
    <source>
        <dbReference type="ARBA" id="ARBA00022801"/>
    </source>
</evidence>
<sequence length="164" mass="18459">MNLAKMKRSETTEQIRLMNWARMNEAFIPELSLLYHIPNEGKRTNGGIIKAAGMRKGVPDLCLPVGRHGFHGLYIEMKFAGGKTTKEQNAFIKALQGQGNKVIVAYSAEQAREVIRNYLSRAAGFNLVNCEEAPKTRDYCEGVQVDWAPCSKCEFFKENKERGS</sequence>
<keyword evidence="3" id="KW-0378">Hydrolase</keyword>
<dbReference type="GO" id="GO:0003676">
    <property type="term" value="F:nucleic acid binding"/>
    <property type="evidence" value="ECO:0007669"/>
    <property type="project" value="InterPro"/>
</dbReference>
<proteinExistence type="predicted"/>
<dbReference type="EMBL" id="BK014944">
    <property type="protein sequence ID" value="DAD83824.1"/>
    <property type="molecule type" value="Genomic_DNA"/>
</dbReference>